<feature type="domain" description="CN hydrolase" evidence="2">
    <location>
        <begin position="4"/>
        <end position="253"/>
    </location>
</feature>
<evidence type="ECO:0000259" key="2">
    <source>
        <dbReference type="PROSITE" id="PS50263"/>
    </source>
</evidence>
<dbReference type="CDD" id="cd07197">
    <property type="entry name" value="nitrilase"/>
    <property type="match status" value="1"/>
</dbReference>
<evidence type="ECO:0000313" key="4">
    <source>
        <dbReference type="Proteomes" id="UP000287605"/>
    </source>
</evidence>
<dbReference type="SUPFAM" id="SSF56317">
    <property type="entry name" value="Carbon-nitrogen hydrolase"/>
    <property type="match status" value="1"/>
</dbReference>
<dbReference type="Gene3D" id="3.60.110.10">
    <property type="entry name" value="Carbon-nitrogen hydrolase"/>
    <property type="match status" value="1"/>
</dbReference>
<comment type="caution">
    <text evidence="3">The sequence shown here is derived from an EMBL/GenBank/DDBJ whole genome shotgun (WGS) entry which is preliminary data.</text>
</comment>
<dbReference type="GO" id="GO:0016811">
    <property type="term" value="F:hydrolase activity, acting on carbon-nitrogen (but not peptide) bonds, in linear amides"/>
    <property type="evidence" value="ECO:0007669"/>
    <property type="project" value="TreeGrafter"/>
</dbReference>
<evidence type="ECO:0000256" key="1">
    <source>
        <dbReference type="ARBA" id="ARBA00022801"/>
    </source>
</evidence>
<keyword evidence="4" id="KW-1185">Reference proteome</keyword>
<dbReference type="EMBL" id="NGKA01000019">
    <property type="protein sequence ID" value="RSU09717.1"/>
    <property type="molecule type" value="Genomic_DNA"/>
</dbReference>
<dbReference type="PANTHER" id="PTHR43674:SF16">
    <property type="entry name" value="CARBON-NITROGEN FAMILY, PUTATIVE (AFU_ORTHOLOGUE AFUA_5G02350)-RELATED"/>
    <property type="match status" value="1"/>
</dbReference>
<reference evidence="3 4" key="1">
    <citation type="submission" date="2017-05" db="EMBL/GenBank/DDBJ databases">
        <title>Vagococcus spp. assemblies.</title>
        <authorList>
            <person name="Gulvik C.A."/>
        </authorList>
    </citation>
    <scope>NUCLEOTIDE SEQUENCE [LARGE SCALE GENOMIC DNA]</scope>
    <source>
        <strain evidence="3 4">CCUG 51432</strain>
    </source>
</reference>
<dbReference type="InterPro" id="IPR003010">
    <property type="entry name" value="C-N_Hydrolase"/>
</dbReference>
<dbReference type="OrthoDB" id="9811121at2"/>
<dbReference type="PANTHER" id="PTHR43674">
    <property type="entry name" value="NITRILASE C965.09-RELATED"/>
    <property type="match status" value="1"/>
</dbReference>
<dbReference type="InterPro" id="IPR050345">
    <property type="entry name" value="Aliph_Amidase/BUP"/>
</dbReference>
<accession>A0A430APA4</accession>
<dbReference type="Pfam" id="PF00795">
    <property type="entry name" value="CN_hydrolase"/>
    <property type="match status" value="1"/>
</dbReference>
<organism evidence="3 4">
    <name type="scientific">Vagococcus elongatus</name>
    <dbReference type="NCBI Taxonomy" id="180344"/>
    <lineage>
        <taxon>Bacteria</taxon>
        <taxon>Bacillati</taxon>
        <taxon>Bacillota</taxon>
        <taxon>Bacilli</taxon>
        <taxon>Lactobacillales</taxon>
        <taxon>Enterococcaceae</taxon>
        <taxon>Vagococcus</taxon>
    </lineage>
</organism>
<dbReference type="AlphaFoldDB" id="A0A430APA4"/>
<dbReference type="InterPro" id="IPR036526">
    <property type="entry name" value="C-N_Hydrolase_sf"/>
</dbReference>
<evidence type="ECO:0000313" key="3">
    <source>
        <dbReference type="EMBL" id="RSU09717.1"/>
    </source>
</evidence>
<protein>
    <submittedName>
        <fullName evidence="3">Carbon-nitrogen hydrolase family protein</fullName>
    </submittedName>
</protein>
<dbReference type="Proteomes" id="UP000287605">
    <property type="component" value="Unassembled WGS sequence"/>
</dbReference>
<proteinExistence type="predicted"/>
<dbReference type="PROSITE" id="PS50263">
    <property type="entry name" value="CN_HYDROLASE"/>
    <property type="match status" value="1"/>
</dbReference>
<dbReference type="RefSeq" id="WP_126809801.1">
    <property type="nucleotide sequence ID" value="NZ_NGKA01000019.1"/>
</dbReference>
<sequence>MKNIKIALLQIKPCDRLDENLKKGIEYCKKAKEMRADIALFPEMWSNGYNIHDRPIDEWKAEAITADSEFVNTFGELAKDLSMAIGITLLEKNEKGLRNTLILFDRFGEKKLTYAKVHTCNFDVEQYLTPGDDFYVCTLDTATCGEINIGAMICYDREFPESARILMLKGAELILVPNACPMEINRLSQLRGRAFENMLAIATCNYPETVPDCNGNSTVFDGVAYTPELSGSRDTCILQADSKEGVYVAELDLEQLCHYRETEVHGNTYRQPQKYDALIDTKIAPPFIRNK</sequence>
<name>A0A430APA4_9ENTE</name>
<keyword evidence="1 3" id="KW-0378">Hydrolase</keyword>
<gene>
    <name evidence="3" type="ORF">CBF29_11115</name>
</gene>